<sequence length="106" mass="12170">MTIMKLLYIGVCKENLEKYYPSYIKGELLKDTYTEDELLYVVIRKDINVLMVDVFSTTFTASLLRQLKGRIKLINCLYQSIDSLIDIKEAASCGIEVRKLPVGSLR</sequence>
<dbReference type="EMBL" id="LAZR01020372">
    <property type="protein sequence ID" value="KKL89134.1"/>
    <property type="molecule type" value="Genomic_DNA"/>
</dbReference>
<dbReference type="AlphaFoldDB" id="A0A0F9FRI4"/>
<proteinExistence type="predicted"/>
<accession>A0A0F9FRI4</accession>
<comment type="caution">
    <text evidence="1">The sequence shown here is derived from an EMBL/GenBank/DDBJ whole genome shotgun (WGS) entry which is preliminary data.</text>
</comment>
<evidence type="ECO:0008006" key="2">
    <source>
        <dbReference type="Google" id="ProtNLM"/>
    </source>
</evidence>
<evidence type="ECO:0000313" key="1">
    <source>
        <dbReference type="EMBL" id="KKL89134.1"/>
    </source>
</evidence>
<reference evidence="1" key="1">
    <citation type="journal article" date="2015" name="Nature">
        <title>Complex archaea that bridge the gap between prokaryotes and eukaryotes.</title>
        <authorList>
            <person name="Spang A."/>
            <person name="Saw J.H."/>
            <person name="Jorgensen S.L."/>
            <person name="Zaremba-Niedzwiedzka K."/>
            <person name="Martijn J."/>
            <person name="Lind A.E."/>
            <person name="van Eijk R."/>
            <person name="Schleper C."/>
            <person name="Guy L."/>
            <person name="Ettema T.J."/>
        </authorList>
    </citation>
    <scope>NUCLEOTIDE SEQUENCE</scope>
</reference>
<name>A0A0F9FRI4_9ZZZZ</name>
<gene>
    <name evidence="1" type="ORF">LCGC14_1917710</name>
</gene>
<protein>
    <recommendedName>
        <fullName evidence="2">D-isomer specific 2-hydroxyacid dehydrogenase catalytic domain-containing protein</fullName>
    </recommendedName>
</protein>
<organism evidence="1">
    <name type="scientific">marine sediment metagenome</name>
    <dbReference type="NCBI Taxonomy" id="412755"/>
    <lineage>
        <taxon>unclassified sequences</taxon>
        <taxon>metagenomes</taxon>
        <taxon>ecological metagenomes</taxon>
    </lineage>
</organism>